<proteinExistence type="predicted"/>
<dbReference type="AlphaFoldDB" id="A0A6N3HEH5"/>
<keyword evidence="6" id="KW-0378">Hydrolase</keyword>
<feature type="binding site" evidence="2">
    <location>
        <begin position="217"/>
        <end position="218"/>
    </location>
    <ligand>
        <name>ATP</name>
        <dbReference type="ChEBI" id="CHEBI:30616"/>
    </ligand>
</feature>
<evidence type="ECO:0000256" key="3">
    <source>
        <dbReference type="PIRSR" id="PIRSR640198-3"/>
    </source>
</evidence>
<reference evidence="5" key="2">
    <citation type="submission" date="2023-01" db="EMBL/GenBank/DDBJ databases">
        <title>Human gut microbiome strain richness.</title>
        <authorList>
            <person name="Chen-Liaw A."/>
        </authorList>
    </citation>
    <scope>NUCLEOTIDE SEQUENCE</scope>
    <source>
        <strain evidence="5">RTP21484st1_E5_RTP21484_190118</strain>
    </source>
</reference>
<keyword evidence="2" id="KW-0547">Nucleotide-binding</keyword>
<dbReference type="InterPro" id="IPR036597">
    <property type="entry name" value="Fido-like_dom_sf"/>
</dbReference>
<evidence type="ECO:0000256" key="2">
    <source>
        <dbReference type="PIRSR" id="PIRSR640198-2"/>
    </source>
</evidence>
<organism evidence="6">
    <name type="scientific">Parabacteroides distasonis</name>
    <dbReference type="NCBI Taxonomy" id="823"/>
    <lineage>
        <taxon>Bacteria</taxon>
        <taxon>Pseudomonadati</taxon>
        <taxon>Bacteroidota</taxon>
        <taxon>Bacteroidia</taxon>
        <taxon>Bacteroidales</taxon>
        <taxon>Tannerellaceae</taxon>
        <taxon>Parabacteroides</taxon>
    </lineage>
</organism>
<dbReference type="Gene3D" id="1.10.3290.10">
    <property type="entry name" value="Fido-like domain"/>
    <property type="match status" value="1"/>
</dbReference>
<dbReference type="GO" id="GO:0016740">
    <property type="term" value="F:transferase activity"/>
    <property type="evidence" value="ECO:0007669"/>
    <property type="project" value="UniProtKB-KW"/>
</dbReference>
<dbReference type="GO" id="GO:0008233">
    <property type="term" value="F:peptidase activity"/>
    <property type="evidence" value="ECO:0007669"/>
    <property type="project" value="UniProtKB-KW"/>
</dbReference>
<dbReference type="Pfam" id="PF02661">
    <property type="entry name" value="Fic"/>
    <property type="match status" value="1"/>
</dbReference>
<evidence type="ECO:0000259" key="4">
    <source>
        <dbReference type="PROSITE" id="PS51459"/>
    </source>
</evidence>
<protein>
    <submittedName>
        <fullName evidence="6">Adenosine monophosphate-protein transferase and cysteine protease IbpA</fullName>
    </submittedName>
    <submittedName>
        <fullName evidence="5">Fic family protein</fullName>
    </submittedName>
</protein>
<dbReference type="EMBL" id="CACRUW010000031">
    <property type="protein sequence ID" value="VYU74713.1"/>
    <property type="molecule type" value="Genomic_DNA"/>
</dbReference>
<evidence type="ECO:0000256" key="1">
    <source>
        <dbReference type="PIRSR" id="PIRSR640198-1"/>
    </source>
</evidence>
<dbReference type="PANTHER" id="PTHR13504:SF38">
    <property type="entry name" value="FIDO DOMAIN-CONTAINING PROTEIN"/>
    <property type="match status" value="1"/>
</dbReference>
<dbReference type="EMBL" id="JAQMPJ010000028">
    <property type="protein sequence ID" value="MDB9007119.1"/>
    <property type="molecule type" value="Genomic_DNA"/>
</dbReference>
<sequence>MSEDINVLLKEVDVQKEQLSALRPLPEEALKKIQDALDIEYTYESNRIEGNTLTLQETALVVNEGVTISGKSMREHLEAINHAEAISYIKDIAKQDIEISERTIKEIHALILHGIDRENAGRYRTVPVMISGSTHMPPQPYLIEKQMEDFILRFKQMEAEKVHPVLIAAYLHDELVRIHPFIDGNGRTSRLLMNLYLLRHGYVIITLKGSNDAKVNYYKALEMSHTEQLPEDFQKLVIEAEIAALQKYLSIMA</sequence>
<feature type="active site" evidence="1">
    <location>
        <position position="179"/>
    </location>
</feature>
<dbReference type="InterPro" id="IPR003812">
    <property type="entry name" value="Fido"/>
</dbReference>
<feature type="binding site" evidence="2">
    <location>
        <begin position="183"/>
        <end position="190"/>
    </location>
    <ligand>
        <name>ATP</name>
        <dbReference type="ChEBI" id="CHEBI:30616"/>
    </ligand>
</feature>
<dbReference type="InterPro" id="IPR040198">
    <property type="entry name" value="Fido_containing"/>
</dbReference>
<dbReference type="SUPFAM" id="SSF140931">
    <property type="entry name" value="Fic-like"/>
    <property type="match status" value="1"/>
</dbReference>
<keyword evidence="6" id="KW-0808">Transferase</keyword>
<keyword evidence="2" id="KW-0067">ATP-binding</keyword>
<dbReference type="GO" id="GO:0006508">
    <property type="term" value="P:proteolysis"/>
    <property type="evidence" value="ECO:0007669"/>
    <property type="project" value="UniProtKB-KW"/>
</dbReference>
<name>A0A6N3HEH5_PARDI</name>
<dbReference type="GO" id="GO:0005524">
    <property type="term" value="F:ATP binding"/>
    <property type="evidence" value="ECO:0007669"/>
    <property type="project" value="UniProtKB-KW"/>
</dbReference>
<gene>
    <name evidence="6" type="primary">ibpA</name>
    <name evidence="6" type="ORF">PDLFYP31_03862</name>
    <name evidence="5" type="ORF">PN599_19225</name>
</gene>
<dbReference type="PANTHER" id="PTHR13504">
    <property type="entry name" value="FIDO DOMAIN-CONTAINING PROTEIN DDB_G0283145"/>
    <property type="match status" value="1"/>
</dbReference>
<dbReference type="Proteomes" id="UP001210126">
    <property type="component" value="Unassembled WGS sequence"/>
</dbReference>
<evidence type="ECO:0000313" key="6">
    <source>
        <dbReference type="EMBL" id="VYU74713.1"/>
    </source>
</evidence>
<accession>A0A6N3HEH5</accession>
<evidence type="ECO:0000313" key="5">
    <source>
        <dbReference type="EMBL" id="MDB9007119.1"/>
    </source>
</evidence>
<keyword evidence="6" id="KW-0645">Protease</keyword>
<feature type="site" description="Important for autoinhibition of adenylyltransferase activity" evidence="3">
    <location>
        <position position="49"/>
    </location>
</feature>
<feature type="domain" description="Fido" evidence="4">
    <location>
        <begin position="99"/>
        <end position="239"/>
    </location>
</feature>
<dbReference type="PROSITE" id="PS51459">
    <property type="entry name" value="FIDO"/>
    <property type="match status" value="1"/>
</dbReference>
<reference evidence="6" key="1">
    <citation type="submission" date="2019-11" db="EMBL/GenBank/DDBJ databases">
        <authorList>
            <person name="Feng L."/>
        </authorList>
    </citation>
    <scope>NUCLEOTIDE SEQUENCE</scope>
    <source>
        <strain evidence="6">PdistasonisLFYP31</strain>
    </source>
</reference>
<dbReference type="RefSeq" id="WP_009018279.1">
    <property type="nucleotide sequence ID" value="NZ_CACRUW010000031.1"/>
</dbReference>